<gene>
    <name evidence="2" type="ORF">COCVIDRAFT_13397</name>
</gene>
<keyword evidence="3" id="KW-1185">Reference proteome</keyword>
<feature type="region of interest" description="Disordered" evidence="1">
    <location>
        <begin position="313"/>
        <end position="332"/>
    </location>
</feature>
<organism evidence="2 3">
    <name type="scientific">Bipolaris victoriae (strain FI3)</name>
    <name type="common">Victoria blight of oats agent</name>
    <name type="synonym">Cochliobolus victoriae</name>
    <dbReference type="NCBI Taxonomy" id="930091"/>
    <lineage>
        <taxon>Eukaryota</taxon>
        <taxon>Fungi</taxon>
        <taxon>Dikarya</taxon>
        <taxon>Ascomycota</taxon>
        <taxon>Pezizomycotina</taxon>
        <taxon>Dothideomycetes</taxon>
        <taxon>Pleosporomycetidae</taxon>
        <taxon>Pleosporales</taxon>
        <taxon>Pleosporineae</taxon>
        <taxon>Pleosporaceae</taxon>
        <taxon>Bipolaris</taxon>
    </lineage>
</organism>
<proteinExistence type="predicted"/>
<dbReference type="AlphaFoldDB" id="W7EWG0"/>
<accession>W7EWG0</accession>
<dbReference type="RefSeq" id="XP_014559711.1">
    <property type="nucleotide sequence ID" value="XM_014704225.1"/>
</dbReference>
<evidence type="ECO:0000313" key="2">
    <source>
        <dbReference type="EMBL" id="EUN30220.1"/>
    </source>
</evidence>
<dbReference type="HOGENOM" id="CLU_836751_0_0_1"/>
<feature type="compositionally biased region" description="Low complexity" evidence="1">
    <location>
        <begin position="318"/>
        <end position="332"/>
    </location>
</feature>
<evidence type="ECO:0000313" key="3">
    <source>
        <dbReference type="Proteomes" id="UP000054337"/>
    </source>
</evidence>
<reference evidence="2 3" key="1">
    <citation type="journal article" date="2013" name="PLoS Genet.">
        <title>Comparative genome structure, secondary metabolite, and effector coding capacity across Cochliobolus pathogens.</title>
        <authorList>
            <person name="Condon B.J."/>
            <person name="Leng Y."/>
            <person name="Wu D."/>
            <person name="Bushley K.E."/>
            <person name="Ohm R.A."/>
            <person name="Otillar R."/>
            <person name="Martin J."/>
            <person name="Schackwitz W."/>
            <person name="Grimwood J."/>
            <person name="MohdZainudin N."/>
            <person name="Xue C."/>
            <person name="Wang R."/>
            <person name="Manning V.A."/>
            <person name="Dhillon B."/>
            <person name="Tu Z.J."/>
            <person name="Steffenson B.J."/>
            <person name="Salamov A."/>
            <person name="Sun H."/>
            <person name="Lowry S."/>
            <person name="LaButti K."/>
            <person name="Han J."/>
            <person name="Copeland A."/>
            <person name="Lindquist E."/>
            <person name="Barry K."/>
            <person name="Schmutz J."/>
            <person name="Baker S.E."/>
            <person name="Ciuffetti L.M."/>
            <person name="Grigoriev I.V."/>
            <person name="Zhong S."/>
            <person name="Turgeon B.G."/>
        </authorList>
    </citation>
    <scope>NUCLEOTIDE SEQUENCE [LARGE SCALE GENOMIC DNA]</scope>
    <source>
        <strain evidence="2 3">FI3</strain>
    </source>
</reference>
<dbReference type="Proteomes" id="UP000054337">
    <property type="component" value="Unassembled WGS sequence"/>
</dbReference>
<feature type="region of interest" description="Disordered" evidence="1">
    <location>
        <begin position="97"/>
        <end position="120"/>
    </location>
</feature>
<name>W7EWG0_BIPV3</name>
<dbReference type="GeneID" id="26251319"/>
<sequence length="332" mass="36870">MCATPRSTRGVRDAHGLIQARIVASHDELSRWYCIRQLRSTRHVPQRQARRLLKSSQMTHTPTSATRHSPFALKMNNGPTTLVYSGPSVHRVRHGLPTPPLERPALTAEPQEAAAKPGKETSRCLFASEFQTRSVRITPHVMRTATIDGRVEGLDAKRDQTVRGRLVKSDGSAETRHSMSTPTLACIPHASRYQQSGHSSRPLPPALIASLTRTSTYHPQHRNPTQCVRIHIHHLGYVEPVDPVQSTLKQRHLLTLLRTMDTTFVVRDMWTAISFIPHRFIATLSLGHAVAWARTLVFSELLKLHGHASVPENEQGMAPANLPPSANSPALA</sequence>
<protein>
    <submittedName>
        <fullName evidence="2">Uncharacterized protein</fullName>
    </submittedName>
</protein>
<dbReference type="EMBL" id="KI968707">
    <property type="protein sequence ID" value="EUN30220.1"/>
    <property type="molecule type" value="Genomic_DNA"/>
</dbReference>
<evidence type="ECO:0000256" key="1">
    <source>
        <dbReference type="SAM" id="MobiDB-lite"/>
    </source>
</evidence>